<dbReference type="RefSeq" id="WP_056976466.1">
    <property type="nucleotide sequence ID" value="NZ_AYYP01000022.1"/>
</dbReference>
<dbReference type="Proteomes" id="UP000051008">
    <property type="component" value="Unassembled WGS sequence"/>
</dbReference>
<dbReference type="PROSITE" id="PS51857">
    <property type="entry name" value="CSD_2"/>
    <property type="match status" value="1"/>
</dbReference>
<feature type="domain" description="CSD" evidence="3">
    <location>
        <begin position="1"/>
        <end position="66"/>
    </location>
</feature>
<protein>
    <recommendedName>
        <fullName evidence="3">CSD domain-containing protein</fullName>
    </recommendedName>
</protein>
<dbReference type="InterPro" id="IPR050181">
    <property type="entry name" value="Cold_shock_domain"/>
</dbReference>
<dbReference type="GeneID" id="75137611"/>
<reference evidence="4 5" key="1">
    <citation type="journal article" date="2015" name="Genome Announc.">
        <title>Expanding the biotechnology potential of lactobacilli through comparative genomics of 213 strains and associated genera.</title>
        <authorList>
            <person name="Sun Z."/>
            <person name="Harris H.M."/>
            <person name="McCann A."/>
            <person name="Guo C."/>
            <person name="Argimon S."/>
            <person name="Zhang W."/>
            <person name="Yang X."/>
            <person name="Jeffery I.B."/>
            <person name="Cooney J.C."/>
            <person name="Kagawa T.F."/>
            <person name="Liu W."/>
            <person name="Song Y."/>
            <person name="Salvetti E."/>
            <person name="Wrobel A."/>
            <person name="Rasinkangas P."/>
            <person name="Parkhill J."/>
            <person name="Rea M.C."/>
            <person name="O'Sullivan O."/>
            <person name="Ritari J."/>
            <person name="Douillard F.P."/>
            <person name="Paul Ross R."/>
            <person name="Yang R."/>
            <person name="Briner A.E."/>
            <person name="Felis G.E."/>
            <person name="de Vos W.M."/>
            <person name="Barrangou R."/>
            <person name="Klaenhammer T.R."/>
            <person name="Caufield P.W."/>
            <person name="Cui Y."/>
            <person name="Zhang H."/>
            <person name="O'Toole P.W."/>
        </authorList>
    </citation>
    <scope>NUCLEOTIDE SEQUENCE [LARGE SCALE GENOMIC DNA]</scope>
    <source>
        <strain evidence="4 5">DSM 20509</strain>
    </source>
</reference>
<dbReference type="InterPro" id="IPR012340">
    <property type="entry name" value="NA-bd_OB-fold"/>
</dbReference>
<dbReference type="Pfam" id="PF00313">
    <property type="entry name" value="CSD"/>
    <property type="match status" value="1"/>
</dbReference>
<evidence type="ECO:0000259" key="3">
    <source>
        <dbReference type="PROSITE" id="PS51857"/>
    </source>
</evidence>
<dbReference type="GO" id="GO:0005737">
    <property type="term" value="C:cytoplasm"/>
    <property type="evidence" value="ECO:0007669"/>
    <property type="project" value="UniProtKB-SubCell"/>
</dbReference>
<organism evidence="4 5">
    <name type="scientific">Ligilactobacillus agilis DSM 20509</name>
    <dbReference type="NCBI Taxonomy" id="1423718"/>
    <lineage>
        <taxon>Bacteria</taxon>
        <taxon>Bacillati</taxon>
        <taxon>Bacillota</taxon>
        <taxon>Bacilli</taxon>
        <taxon>Lactobacillales</taxon>
        <taxon>Lactobacillaceae</taxon>
        <taxon>Ligilactobacillus</taxon>
    </lineage>
</organism>
<proteinExistence type="predicted"/>
<dbReference type="Gene3D" id="2.40.50.140">
    <property type="entry name" value="Nucleic acid-binding proteins"/>
    <property type="match status" value="1"/>
</dbReference>
<dbReference type="EMBL" id="AYYP01000022">
    <property type="protein sequence ID" value="KRM64924.1"/>
    <property type="molecule type" value="Genomic_DNA"/>
</dbReference>
<keyword evidence="2" id="KW-0963">Cytoplasm</keyword>
<evidence type="ECO:0000256" key="2">
    <source>
        <dbReference type="ARBA" id="ARBA00022490"/>
    </source>
</evidence>
<dbReference type="SMART" id="SM00357">
    <property type="entry name" value="CSP"/>
    <property type="match status" value="1"/>
</dbReference>
<dbReference type="InterPro" id="IPR011129">
    <property type="entry name" value="CSD"/>
</dbReference>
<dbReference type="OrthoDB" id="9805039at2"/>
<accession>A0A0R2ANZ5</accession>
<dbReference type="PATRIC" id="fig|1423718.3.peg.1639"/>
<evidence type="ECO:0000313" key="4">
    <source>
        <dbReference type="EMBL" id="KRM64924.1"/>
    </source>
</evidence>
<sequence length="68" mass="7696">MLTGVIDTFETEKGYGFIKPDDSRDKVFMYYTALKQGDFKTLSPGQKVKFLIMEGKKGPQAVMVELID</sequence>
<keyword evidence="5" id="KW-1185">Reference proteome</keyword>
<comment type="caution">
    <text evidence="4">The sequence shown here is derived from an EMBL/GenBank/DDBJ whole genome shotgun (WGS) entry which is preliminary data.</text>
</comment>
<dbReference type="PANTHER" id="PTHR11544">
    <property type="entry name" value="COLD SHOCK DOMAIN CONTAINING PROTEINS"/>
    <property type="match status" value="1"/>
</dbReference>
<comment type="subcellular location">
    <subcellularLocation>
        <location evidence="1">Cytoplasm</location>
    </subcellularLocation>
</comment>
<dbReference type="GO" id="GO:0003676">
    <property type="term" value="F:nucleic acid binding"/>
    <property type="evidence" value="ECO:0007669"/>
    <property type="project" value="InterPro"/>
</dbReference>
<dbReference type="PIRSF" id="PIRSF002599">
    <property type="entry name" value="Cold_shock_A"/>
    <property type="match status" value="1"/>
</dbReference>
<evidence type="ECO:0000256" key="1">
    <source>
        <dbReference type="ARBA" id="ARBA00004496"/>
    </source>
</evidence>
<dbReference type="InterPro" id="IPR012156">
    <property type="entry name" value="Cold_shock_CspA"/>
</dbReference>
<gene>
    <name evidence="4" type="ORF">FC14_GL001574</name>
</gene>
<dbReference type="SUPFAM" id="SSF50249">
    <property type="entry name" value="Nucleic acid-binding proteins"/>
    <property type="match status" value="1"/>
</dbReference>
<name>A0A0R2ANZ5_9LACO</name>
<evidence type="ECO:0000313" key="5">
    <source>
        <dbReference type="Proteomes" id="UP000051008"/>
    </source>
</evidence>
<dbReference type="PRINTS" id="PR00050">
    <property type="entry name" value="COLDSHOCK"/>
</dbReference>
<dbReference type="AlphaFoldDB" id="A0A0R2ANZ5"/>
<dbReference type="InterPro" id="IPR002059">
    <property type="entry name" value="CSP_DNA-bd"/>
</dbReference>